<dbReference type="RefSeq" id="WP_311387980.1">
    <property type="nucleotide sequence ID" value="NZ_JAVRHU010000002.1"/>
</dbReference>
<reference evidence="1 2" key="1">
    <citation type="submission" date="2023-09" db="EMBL/GenBank/DDBJ databases">
        <authorList>
            <person name="Rey-Velasco X."/>
        </authorList>
    </citation>
    <scope>NUCLEOTIDE SEQUENCE [LARGE SCALE GENOMIC DNA]</scope>
    <source>
        <strain evidence="1 2">P007</strain>
    </source>
</reference>
<sequence length="298" mass="35384">MRKIILVISLILICISCQDNTECNYIESYYQEVYLAEEAYYEEDYQKVFDKMSEATLNCKLLNQPMIYEMMKYAESAARIGENEKTFELIRELILNGYEINQLTDNDGFKNVIETAEWKKIENEYENLHSEYLNSINLDLREEIGEMERADQLYRVRGEYNDQKIDSIDAINEEKLKKIVKDFGYPDDRIIGGYKIDNQHVNAGILLFHFDDYEYWTRELKELIKTGQAPPRSLGTFVDSYKRRVPEEKKYIYGIYDNARENEIVEFEKLDARRTSIGLPPMALKKRVDELRRAYYAQ</sequence>
<accession>A0ABU3BIQ1</accession>
<comment type="caution">
    <text evidence="1">The sequence shown here is derived from an EMBL/GenBank/DDBJ whole genome shotgun (WGS) entry which is preliminary data.</text>
</comment>
<evidence type="ECO:0000313" key="2">
    <source>
        <dbReference type="Proteomes" id="UP001250662"/>
    </source>
</evidence>
<dbReference type="EMBL" id="JAVRHU010000002">
    <property type="protein sequence ID" value="MDT0622031.1"/>
    <property type="molecule type" value="Genomic_DNA"/>
</dbReference>
<evidence type="ECO:0000313" key="1">
    <source>
        <dbReference type="EMBL" id="MDT0622031.1"/>
    </source>
</evidence>
<keyword evidence="2" id="KW-1185">Reference proteome</keyword>
<organism evidence="1 2">
    <name type="scientific">Croceitalea vernalis</name>
    <dbReference type="NCBI Taxonomy" id="3075599"/>
    <lineage>
        <taxon>Bacteria</taxon>
        <taxon>Pseudomonadati</taxon>
        <taxon>Bacteroidota</taxon>
        <taxon>Flavobacteriia</taxon>
        <taxon>Flavobacteriales</taxon>
        <taxon>Flavobacteriaceae</taxon>
        <taxon>Croceitalea</taxon>
    </lineage>
</organism>
<protein>
    <recommendedName>
        <fullName evidence="3">DUF4375 domain-containing protein</fullName>
    </recommendedName>
</protein>
<proteinExistence type="predicted"/>
<name>A0ABU3BIQ1_9FLAO</name>
<evidence type="ECO:0008006" key="3">
    <source>
        <dbReference type="Google" id="ProtNLM"/>
    </source>
</evidence>
<gene>
    <name evidence="1" type="ORF">RM520_10345</name>
</gene>
<dbReference type="Proteomes" id="UP001250662">
    <property type="component" value="Unassembled WGS sequence"/>
</dbReference>